<evidence type="ECO:0008006" key="3">
    <source>
        <dbReference type="Google" id="ProtNLM"/>
    </source>
</evidence>
<dbReference type="PANTHER" id="PTHR37946:SF1">
    <property type="entry name" value="SLL1969 PROTEIN"/>
    <property type="match status" value="1"/>
</dbReference>
<name>A0A059KNC0_9BURK</name>
<dbReference type="RefSeq" id="WP_051631707.1">
    <property type="nucleotide sequence ID" value="NZ_AZRA01000032.1"/>
</dbReference>
<accession>A0A059KNC0</accession>
<dbReference type="InterPro" id="IPR029058">
    <property type="entry name" value="AB_hydrolase_fold"/>
</dbReference>
<dbReference type="PATRIC" id="fig|1286631.3.peg.1317"/>
<dbReference type="Gene3D" id="3.40.50.1820">
    <property type="entry name" value="alpha/beta hydrolase"/>
    <property type="match status" value="1"/>
</dbReference>
<reference evidence="1 2" key="1">
    <citation type="journal article" date="2014" name="FEMS Microbiol. Ecol.">
        <title>Sphaerotilus natans encrusted with nanoball-shaped Fe(III) oxide minerals formed by nitrate-reducing mixotrophic Fe(II) oxidation.</title>
        <authorList>
            <person name="Park S."/>
            <person name="Kim D.H."/>
            <person name="Lee J.H."/>
            <person name="Hur H.G."/>
        </authorList>
    </citation>
    <scope>NUCLEOTIDE SEQUENCE [LARGE SCALE GENOMIC DNA]</scope>
    <source>
        <strain evidence="1 2">DSM 6575</strain>
    </source>
</reference>
<proteinExistence type="predicted"/>
<gene>
    <name evidence="1" type="ORF">X805_13340</name>
</gene>
<dbReference type="Proteomes" id="UP000026714">
    <property type="component" value="Unassembled WGS sequence"/>
</dbReference>
<organism evidence="1 2">
    <name type="scientific">Sphaerotilus natans subsp. natans DSM 6575</name>
    <dbReference type="NCBI Taxonomy" id="1286631"/>
    <lineage>
        <taxon>Bacteria</taxon>
        <taxon>Pseudomonadati</taxon>
        <taxon>Pseudomonadota</taxon>
        <taxon>Betaproteobacteria</taxon>
        <taxon>Burkholderiales</taxon>
        <taxon>Sphaerotilaceae</taxon>
        <taxon>Sphaerotilus</taxon>
    </lineage>
</organism>
<keyword evidence="2" id="KW-1185">Reference proteome</keyword>
<evidence type="ECO:0000313" key="2">
    <source>
        <dbReference type="Proteomes" id="UP000026714"/>
    </source>
</evidence>
<protein>
    <recommendedName>
        <fullName evidence="3">Permease</fullName>
    </recommendedName>
</protein>
<dbReference type="EMBL" id="AZRA01000032">
    <property type="protein sequence ID" value="KDB52972.1"/>
    <property type="molecule type" value="Genomic_DNA"/>
</dbReference>
<dbReference type="eggNOG" id="COG1075">
    <property type="taxonomic scope" value="Bacteria"/>
</dbReference>
<dbReference type="AlphaFoldDB" id="A0A059KNC0"/>
<dbReference type="PANTHER" id="PTHR37946">
    <property type="entry name" value="SLL1969 PROTEIN"/>
    <property type="match status" value="1"/>
</dbReference>
<evidence type="ECO:0000313" key="1">
    <source>
        <dbReference type="EMBL" id="KDB52972.1"/>
    </source>
</evidence>
<comment type="caution">
    <text evidence="1">The sequence shown here is derived from an EMBL/GenBank/DDBJ whole genome shotgun (WGS) entry which is preliminary data.</text>
</comment>
<dbReference type="SUPFAM" id="SSF53474">
    <property type="entry name" value="alpha/beta-Hydrolases"/>
    <property type="match status" value="1"/>
</dbReference>
<sequence length="299" mass="32487">MLAIGLGLGLLLMAGVLAGVLAGLLPWPLLLLPLLNPLALLAEMLMAAALHRGDALARPSWRARWRAWAAETGCSSRLFLGEQMLREHRWPDAQAAAPGVRGVLLIHGHLCNRGVWNDWQPGLRALGVPVIAPSLEPLFVSIDAHAPVIDAAIRRLEALTGQAPLVVCHSMGGLVLRAWWRAQVQAGATPQAVSARVAGVITVGTPHRGTWLARFGLRPNVRQMRLDSDWLQTLAAAETPAWRARFLCVRSNCDTIVFPPRCALLEGAPALTLPSRGHLELLDDPLLRRRVEQALRART</sequence>
<dbReference type="STRING" id="34103.SAMN05421778_102322"/>